<accession>A0A168N8H8</accession>
<feature type="compositionally biased region" description="Polar residues" evidence="1">
    <location>
        <begin position="359"/>
        <end position="376"/>
    </location>
</feature>
<keyword evidence="3" id="KW-1185">Reference proteome</keyword>
<evidence type="ECO:0000313" key="2">
    <source>
        <dbReference type="EMBL" id="OAB45517.1"/>
    </source>
</evidence>
<dbReference type="EMBL" id="LVJH01000003">
    <property type="protein sequence ID" value="OAB45517.1"/>
    <property type="molecule type" value="Genomic_DNA"/>
</dbReference>
<dbReference type="Proteomes" id="UP000076967">
    <property type="component" value="Unassembled WGS sequence"/>
</dbReference>
<dbReference type="RefSeq" id="WP_068529310.1">
    <property type="nucleotide sequence ID" value="NZ_LVJH01000003.1"/>
</dbReference>
<sequence>MNKAALAYHNLKVSPFELVNLQELTISKKLNEHAYLHFKGIVSEELKDSYVLMCDAGTTVEISQLDEDGKSTPLFCGIVRNIAVQAIRGIYYLEVDCVSHTYELDVKKKSRSFQNKNMTYPELLNMIASDYSGIDIMDEATNGATIGRFTMQYMETDWQFLKRMASRLRTILMSASVFERPKFYFGLHDANPKGKLDDFHYRVVKRLEPFRDTTENTGASVEENDYIYYEVESGLVLDLGNAITFKGRLLYVCEASTEMKGSQLKHQYTLCTRKGLRANPLYNDPIIGASIQGEVIEIQRDTVKVHLNIDPSQNKAEAHCFPYSSVYTAEGNSGWYCMPEVGDHVRVYFPGNKEEEGVASSSVRKNSDEGASNKLSNPDHKYFRTAAGKELKMTPEEIVITGKDGEIFIRLSEGGGIEISSTQMIRLVAKQDIMMNAEENIVISAKDKISLTCKESTIVLDGNTDISGLELKTN</sequence>
<evidence type="ECO:0000256" key="1">
    <source>
        <dbReference type="SAM" id="MobiDB-lite"/>
    </source>
</evidence>
<dbReference type="STRING" id="494026.PGLA_04505"/>
<organism evidence="2 3">
    <name type="scientific">Paenibacillus glacialis</name>
    <dbReference type="NCBI Taxonomy" id="494026"/>
    <lineage>
        <taxon>Bacteria</taxon>
        <taxon>Bacillati</taxon>
        <taxon>Bacillota</taxon>
        <taxon>Bacilli</taxon>
        <taxon>Bacillales</taxon>
        <taxon>Paenibacillaceae</taxon>
        <taxon>Paenibacillus</taxon>
    </lineage>
</organism>
<dbReference type="OrthoDB" id="95423at2"/>
<feature type="region of interest" description="Disordered" evidence="1">
    <location>
        <begin position="358"/>
        <end position="379"/>
    </location>
</feature>
<evidence type="ECO:0008006" key="4">
    <source>
        <dbReference type="Google" id="ProtNLM"/>
    </source>
</evidence>
<name>A0A168N8H8_9BACL</name>
<reference evidence="2 3" key="1">
    <citation type="submission" date="2016-03" db="EMBL/GenBank/DDBJ databases">
        <title>Draft genome sequence of Paenibacillus glacialis DSM 22343.</title>
        <authorList>
            <person name="Shin S.-K."/>
            <person name="Yi H."/>
        </authorList>
    </citation>
    <scope>NUCLEOTIDE SEQUENCE [LARGE SCALE GENOMIC DNA]</scope>
    <source>
        <strain evidence="2 3">DSM 22343</strain>
    </source>
</reference>
<dbReference type="SUPFAM" id="SSF69279">
    <property type="entry name" value="Phage tail proteins"/>
    <property type="match status" value="1"/>
</dbReference>
<dbReference type="AlphaFoldDB" id="A0A168N8H8"/>
<evidence type="ECO:0000313" key="3">
    <source>
        <dbReference type="Proteomes" id="UP000076967"/>
    </source>
</evidence>
<comment type="caution">
    <text evidence="2">The sequence shown here is derived from an EMBL/GenBank/DDBJ whole genome shotgun (WGS) entry which is preliminary data.</text>
</comment>
<proteinExistence type="predicted"/>
<protein>
    <recommendedName>
        <fullName evidence="4">Gp5/Type VI secretion system Vgr protein OB-fold domain-containing protein</fullName>
    </recommendedName>
</protein>
<gene>
    <name evidence="2" type="ORF">PGLA_04505</name>
</gene>
<dbReference type="Gene3D" id="2.30.110.50">
    <property type="match status" value="1"/>
</dbReference>
<dbReference type="Gene3D" id="3.55.50.10">
    <property type="entry name" value="Baseplate protein-like domains"/>
    <property type="match status" value="1"/>
</dbReference>